<evidence type="ECO:0000256" key="1">
    <source>
        <dbReference type="SAM" id="Phobius"/>
    </source>
</evidence>
<dbReference type="EMBL" id="JACHVZ010000005">
    <property type="protein sequence ID" value="MBB2927607.1"/>
    <property type="molecule type" value="Genomic_DNA"/>
</dbReference>
<dbReference type="RefSeq" id="WP_165822744.1">
    <property type="nucleotide sequence ID" value="NZ_JACHVZ010000005.1"/>
</dbReference>
<dbReference type="EMBL" id="QJSQ01000006">
    <property type="protein sequence ID" value="PYE24227.1"/>
    <property type="molecule type" value="Genomic_DNA"/>
</dbReference>
<dbReference type="AlphaFoldDB" id="A0A2U1AIZ4"/>
<keyword evidence="1" id="KW-0812">Transmembrane</keyword>
<dbReference type="Proteomes" id="UP000533533">
    <property type="component" value="Unassembled WGS sequence"/>
</dbReference>
<sequence length="50" mass="5709">MDALQWGTAIGVMVLVIAATAVIAHYRRERRRASLLRNLRHDGIRSSHLR</sequence>
<dbReference type="Proteomes" id="UP000247772">
    <property type="component" value="Unassembled WGS sequence"/>
</dbReference>
<evidence type="ECO:0000313" key="5">
    <source>
        <dbReference type="Proteomes" id="UP000533533"/>
    </source>
</evidence>
<gene>
    <name evidence="3" type="ORF">C7410_10656</name>
    <name evidence="2" type="ORF">FHX59_002027</name>
</gene>
<keyword evidence="1" id="KW-1133">Transmembrane helix</keyword>
<reference evidence="3 4" key="1">
    <citation type="submission" date="2018-06" db="EMBL/GenBank/DDBJ databases">
        <title>Genomic Encyclopedia of Type Strains, Phase IV (KMG-V): Genome sequencing to study the core and pangenomes of soil and plant-associated prokaryotes.</title>
        <authorList>
            <person name="Whitman W."/>
        </authorList>
    </citation>
    <scope>NUCLEOTIDE SEQUENCE [LARGE SCALE GENOMIC DNA]</scope>
    <source>
        <strain evidence="3 4">SRCL-318</strain>
        <strain evidence="2 5">SRMrh-85</strain>
    </source>
</reference>
<keyword evidence="1" id="KW-0472">Membrane</keyword>
<organism evidence="3 4">
    <name type="scientific">Paraburkholderia silvatlantica</name>
    <dbReference type="NCBI Taxonomy" id="321895"/>
    <lineage>
        <taxon>Bacteria</taxon>
        <taxon>Pseudomonadati</taxon>
        <taxon>Pseudomonadota</taxon>
        <taxon>Betaproteobacteria</taxon>
        <taxon>Burkholderiales</taxon>
        <taxon>Burkholderiaceae</taxon>
        <taxon>Paraburkholderia</taxon>
    </lineage>
</organism>
<name>A0A2U1AIZ4_9BURK</name>
<comment type="caution">
    <text evidence="3">The sequence shown here is derived from an EMBL/GenBank/DDBJ whole genome shotgun (WGS) entry which is preliminary data.</text>
</comment>
<evidence type="ECO:0000313" key="2">
    <source>
        <dbReference type="EMBL" id="MBB2927607.1"/>
    </source>
</evidence>
<accession>A0A2U1AIZ4</accession>
<proteinExistence type="predicted"/>
<evidence type="ECO:0000313" key="4">
    <source>
        <dbReference type="Proteomes" id="UP000247772"/>
    </source>
</evidence>
<evidence type="ECO:0000313" key="3">
    <source>
        <dbReference type="EMBL" id="PYE24227.1"/>
    </source>
</evidence>
<protein>
    <submittedName>
        <fullName evidence="2">Type VI protein secretion system component VasK</fullName>
    </submittedName>
</protein>
<keyword evidence="5" id="KW-1185">Reference proteome</keyword>
<feature type="transmembrane region" description="Helical" evidence="1">
    <location>
        <begin position="6"/>
        <end position="26"/>
    </location>
</feature>